<accession>M3IPF6</accession>
<dbReference type="Proteomes" id="UP000011778">
    <property type="component" value="Unassembled WGS sequence"/>
</dbReference>
<reference evidence="1 2" key="1">
    <citation type="submission" date="2013-02" db="EMBL/GenBank/DDBJ databases">
        <authorList>
            <person name="Harkins D.M."/>
            <person name="Durkin A.S."/>
            <person name="Brinkac L.M."/>
            <person name="Haft D.H."/>
            <person name="Selengut J.D."/>
            <person name="Sanka R."/>
            <person name="DePew J."/>
            <person name="Purushe J."/>
            <person name="Tulsiani S.M."/>
            <person name="Graham G.C."/>
            <person name="Burns M.-A."/>
            <person name="Dohnt M.F."/>
            <person name="Smythe L.D."/>
            <person name="McKay D.B."/>
            <person name="Craig S.B."/>
            <person name="Vinetz J.M."/>
            <person name="Sutton G.G."/>
            <person name="Nierman W.C."/>
            <person name="Fouts D.E."/>
        </authorList>
    </citation>
    <scope>NUCLEOTIDE SEQUENCE [LARGE SCALE GENOMIC DNA]</scope>
    <source>
        <strain evidence="1 2">LT2050</strain>
    </source>
</reference>
<evidence type="ECO:0000313" key="1">
    <source>
        <dbReference type="EMBL" id="EMG22497.1"/>
    </source>
</evidence>
<name>M3IPF6_LEPIT</name>
<gene>
    <name evidence="1" type="ORF">LEP1GSC150_5080</name>
</gene>
<dbReference type="EMBL" id="AFMD02000206">
    <property type="protein sequence ID" value="EMG22497.1"/>
    <property type="molecule type" value="Genomic_DNA"/>
</dbReference>
<protein>
    <submittedName>
        <fullName evidence="1">Uncharacterized protein</fullName>
    </submittedName>
</protein>
<proteinExistence type="predicted"/>
<organism evidence="1 2">
    <name type="scientific">Leptospira interrogans serovar Copenhageni str. LT2050</name>
    <dbReference type="NCBI Taxonomy" id="1001598"/>
    <lineage>
        <taxon>Bacteria</taxon>
        <taxon>Pseudomonadati</taxon>
        <taxon>Spirochaetota</taxon>
        <taxon>Spirochaetia</taxon>
        <taxon>Leptospirales</taxon>
        <taxon>Leptospiraceae</taxon>
        <taxon>Leptospira</taxon>
    </lineage>
</organism>
<dbReference type="AlphaFoldDB" id="M3IPF6"/>
<evidence type="ECO:0000313" key="2">
    <source>
        <dbReference type="Proteomes" id="UP000011778"/>
    </source>
</evidence>
<comment type="caution">
    <text evidence="1">The sequence shown here is derived from an EMBL/GenBank/DDBJ whole genome shotgun (WGS) entry which is preliminary data.</text>
</comment>
<sequence>MERTSRHRKRFLDFASIENLEIYQKHIQAITKAVIDQNMRVETLSRKMKGEAKKSITLLKSLMKKFRS</sequence>